<dbReference type="AlphaFoldDB" id="A0A4R0T7Q8"/>
<name>A0A4R0T7Q8_BIFLL</name>
<evidence type="ECO:0000256" key="1">
    <source>
        <dbReference type="SAM" id="MobiDB-lite"/>
    </source>
</evidence>
<feature type="transmembrane region" description="Helical" evidence="2">
    <location>
        <begin position="800"/>
        <end position="821"/>
    </location>
</feature>
<dbReference type="InterPro" id="IPR016024">
    <property type="entry name" value="ARM-type_fold"/>
</dbReference>
<dbReference type="Proteomes" id="UP000293441">
    <property type="component" value="Unassembled WGS sequence"/>
</dbReference>
<reference evidence="3 4" key="1">
    <citation type="journal article" date="2018" name="Sci. Rep.">
        <title>Genomic diversity and distribution of Bifidobacterium longum subsp. longum across the human lifespan.</title>
        <authorList>
            <person name="Odamaki T."/>
            <person name="Bottacini F."/>
            <person name="Kato K."/>
            <person name="Mitsuyama E."/>
            <person name="Yoshida K."/>
            <person name="Horigome A."/>
            <person name="Xiao J.Z."/>
            <person name="van Sinderen D."/>
        </authorList>
    </citation>
    <scope>NUCLEOTIDE SEQUENCE [LARGE SCALE GENOMIC DNA]</scope>
    <source>
        <strain evidence="3 4">MCC10015</strain>
    </source>
</reference>
<accession>A0A4R0T7Q8</accession>
<dbReference type="SUPFAM" id="SSF48371">
    <property type="entry name" value="ARM repeat"/>
    <property type="match status" value="1"/>
</dbReference>
<comment type="caution">
    <text evidence="3">The sequence shown here is derived from an EMBL/GenBank/DDBJ whole genome shotgun (WGS) entry which is preliminary data.</text>
</comment>
<feature type="transmembrane region" description="Helical" evidence="2">
    <location>
        <begin position="690"/>
        <end position="713"/>
    </location>
</feature>
<keyword evidence="2" id="KW-0812">Transmembrane</keyword>
<feature type="transmembrane region" description="Helical" evidence="2">
    <location>
        <begin position="764"/>
        <end position="788"/>
    </location>
</feature>
<proteinExistence type="predicted"/>
<evidence type="ECO:0000313" key="4">
    <source>
        <dbReference type="Proteomes" id="UP000293441"/>
    </source>
</evidence>
<sequence length="1059" mass="107431">MAKIVGTGAVRVFPVMTGFKKTVKNEMAGSGREGAKGFADSLKGAGTKAGKQLGKELGTTAKDAMKNVGGDQVKQLSKDVASASAAVSKARIKQQTTTAAAIQAENAYANAVKQHGADSAQAAAASQRLAAARERVKLADVELAAATGNLKSAQETLSTVQKDAETQAKALAIANQSMFARFKMGFRDLDAGKDNATGLAGAFGSLAGAIGGPITSGLSKFRAGWVNADMAMLDGAGVMGRIGGAVHKLTGTITGTVGKWGGMIAAPFKNGAAIAKQLGTDFSYGLNQRFAPAKAAIGKFAGTIATPFKAVGGAIGGYLAPVGSAVGNVFGKIAPMASSAANGIKGAFSAVDTDIKAKLSSVGDSVKGLATLSVGGLAAGVGALGTALIGVGKSAVGAYASYEQAVGGIDTLFKDSSKTVQAYAADAYKNAGVSANDYMAQITSFSASLISSLGGDTAKAAELGNTAMVDMSDNANKMGTDLGSIQQTYQSLARGNYQMLDNLKLGYGGTKTEMERLISDANKLREANGQAGDLSIDKFSDVVQAIHEVQSNLGITGTTAKEASTTIEGSVGSMKAAWQNWLTELGKNDADMGKLTNQLVTSIGTVIKNIGPRIGVIVKSLIASLPSMLGEITKILPEPIQQAIGKITGLASQFKTVLAPIGAAFLALGAGGIAPLLSKIPLLGGLLGGLSGPLAMLGGPLGILTAGLGALIATSPQLQSVFQVTLNPLLEQFKTILDGLKPTFDQMTTAIGGMIQQIMPAVTGFVAALIPVIGQVIATLMPIIPTVLTPIMNAVTQMAPVVGGIITTIIGFIQATLLPAVQATLPYITGVINSIGTVVQGLVNIISGVINMIAGILNGNWTQVWEGFKQVVSGAVQALGGIVSGIKDIILGALAGAGTWLLNAGKAIIQGLIDGIMSMIDAAGDSIGWVMDKISSFIPHSPAKRGPFSGRGWTTYSGQAIVEGLAQGVTDNAGKAEQAIQAAMQRAQAAANGVELAYRSVKPATVTNPTGTTPNTAGQRTREGNTVNVSIDAHGMNSADIFNEFDLRTKAAASGWGGE</sequence>
<keyword evidence="2" id="KW-1133">Transmembrane helix</keyword>
<evidence type="ECO:0000313" key="3">
    <source>
        <dbReference type="EMBL" id="TCD95699.1"/>
    </source>
</evidence>
<protein>
    <submittedName>
        <fullName evidence="3">Phage tail protein</fullName>
    </submittedName>
</protein>
<dbReference type="RefSeq" id="WP_131294583.1">
    <property type="nucleotide sequence ID" value="NZ_QCZM01000020.1"/>
</dbReference>
<feature type="transmembrane region" description="Helical" evidence="2">
    <location>
        <begin position="827"/>
        <end position="850"/>
    </location>
</feature>
<gene>
    <name evidence="3" type="ORF">MCC10015_1893</name>
</gene>
<dbReference type="EMBL" id="SHPX01000045">
    <property type="protein sequence ID" value="TCD95699.1"/>
    <property type="molecule type" value="Genomic_DNA"/>
</dbReference>
<organism evidence="3 4">
    <name type="scientific">Bifidobacterium longum subsp. longum</name>
    <dbReference type="NCBI Taxonomy" id="1679"/>
    <lineage>
        <taxon>Bacteria</taxon>
        <taxon>Bacillati</taxon>
        <taxon>Actinomycetota</taxon>
        <taxon>Actinomycetes</taxon>
        <taxon>Bifidobacteriales</taxon>
        <taxon>Bifidobacteriaceae</taxon>
        <taxon>Bifidobacterium</taxon>
    </lineage>
</organism>
<feature type="transmembrane region" description="Helical" evidence="2">
    <location>
        <begin position="657"/>
        <end position="678"/>
    </location>
</feature>
<feature type="compositionally biased region" description="Low complexity" evidence="1">
    <location>
        <begin position="1004"/>
        <end position="1018"/>
    </location>
</feature>
<evidence type="ECO:0000256" key="2">
    <source>
        <dbReference type="SAM" id="Phobius"/>
    </source>
</evidence>
<keyword evidence="2" id="KW-0472">Membrane</keyword>
<feature type="region of interest" description="Disordered" evidence="1">
    <location>
        <begin position="1004"/>
        <end position="1023"/>
    </location>
</feature>